<dbReference type="InterPro" id="IPR050109">
    <property type="entry name" value="HTH-type_TetR-like_transc_reg"/>
</dbReference>
<feature type="DNA-binding region" description="H-T-H motif" evidence="4">
    <location>
        <begin position="27"/>
        <end position="46"/>
    </location>
</feature>
<name>A0A3S3VQ57_9HYPH</name>
<dbReference type="Proteomes" id="UP000287687">
    <property type="component" value="Unassembled WGS sequence"/>
</dbReference>
<keyword evidence="3" id="KW-0804">Transcription</keyword>
<accession>A0A3S3VQ57</accession>
<proteinExistence type="predicted"/>
<dbReference type="InterPro" id="IPR039536">
    <property type="entry name" value="TetR_C_Proteobacteria"/>
</dbReference>
<evidence type="ECO:0000313" key="6">
    <source>
        <dbReference type="EMBL" id="RWX81549.1"/>
    </source>
</evidence>
<dbReference type="PRINTS" id="PR00455">
    <property type="entry name" value="HTHTETR"/>
</dbReference>
<organism evidence="6 7">
    <name type="scientific">Neorhizobium lilium</name>
    <dbReference type="NCBI Taxonomy" id="2503024"/>
    <lineage>
        <taxon>Bacteria</taxon>
        <taxon>Pseudomonadati</taxon>
        <taxon>Pseudomonadota</taxon>
        <taxon>Alphaproteobacteria</taxon>
        <taxon>Hyphomicrobiales</taxon>
        <taxon>Rhizobiaceae</taxon>
        <taxon>Rhizobium/Agrobacterium group</taxon>
        <taxon>Neorhizobium</taxon>
    </lineage>
</organism>
<sequence>MEGTDARSRLIEAATSEFLARGYEQANVGRIATAAGISKKTVYKHFNSKVDLLHAVMNASMAPTLVSLGPLDLDVPPRERLAAHLHAFAELAFSTRGITSYRLFMSEGARFAEMANLYIAAIAMFGIEPLARDLQAYVAAKKLSLNDPVLAARMLMSMVFAEPMRDAGLGVAKPPTADEAKTLIEAAVTLFLQGASPKTATTPQRSFAD</sequence>
<dbReference type="Gene3D" id="1.10.357.10">
    <property type="entry name" value="Tetracycline Repressor, domain 2"/>
    <property type="match status" value="1"/>
</dbReference>
<reference evidence="6 7" key="1">
    <citation type="submission" date="2019-01" db="EMBL/GenBank/DDBJ databases">
        <title>The draft genome of Rhizobium sp. 24NR.</title>
        <authorList>
            <person name="Liu L."/>
            <person name="Liang L."/>
            <person name="Shi S."/>
            <person name="Xu L."/>
            <person name="Wang X."/>
            <person name="Li L."/>
            <person name="Zhang X."/>
        </authorList>
    </citation>
    <scope>NUCLEOTIDE SEQUENCE [LARGE SCALE GENOMIC DNA]</scope>
    <source>
        <strain evidence="6 7">24NR</strain>
    </source>
</reference>
<evidence type="ECO:0000256" key="1">
    <source>
        <dbReference type="ARBA" id="ARBA00023015"/>
    </source>
</evidence>
<dbReference type="AlphaFoldDB" id="A0A3S3VQ57"/>
<evidence type="ECO:0000256" key="3">
    <source>
        <dbReference type="ARBA" id="ARBA00023163"/>
    </source>
</evidence>
<comment type="caution">
    <text evidence="6">The sequence shown here is derived from an EMBL/GenBank/DDBJ whole genome shotgun (WGS) entry which is preliminary data.</text>
</comment>
<dbReference type="InterPro" id="IPR009057">
    <property type="entry name" value="Homeodomain-like_sf"/>
</dbReference>
<dbReference type="PANTHER" id="PTHR30055">
    <property type="entry name" value="HTH-TYPE TRANSCRIPTIONAL REGULATOR RUTR"/>
    <property type="match status" value="1"/>
</dbReference>
<dbReference type="FunFam" id="1.10.10.60:FF:000141">
    <property type="entry name" value="TetR family transcriptional regulator"/>
    <property type="match status" value="1"/>
</dbReference>
<dbReference type="SUPFAM" id="SSF48498">
    <property type="entry name" value="Tetracyclin repressor-like, C-terminal domain"/>
    <property type="match status" value="1"/>
</dbReference>
<evidence type="ECO:0000256" key="4">
    <source>
        <dbReference type="PROSITE-ProRule" id="PRU00335"/>
    </source>
</evidence>
<keyword evidence="7" id="KW-1185">Reference proteome</keyword>
<dbReference type="Pfam" id="PF14246">
    <property type="entry name" value="TetR_C_7"/>
    <property type="match status" value="1"/>
</dbReference>
<dbReference type="EMBL" id="SBIP01000001">
    <property type="protein sequence ID" value="RWX81549.1"/>
    <property type="molecule type" value="Genomic_DNA"/>
</dbReference>
<gene>
    <name evidence="6" type="ORF">EPK99_04505</name>
</gene>
<dbReference type="InterPro" id="IPR001647">
    <property type="entry name" value="HTH_TetR"/>
</dbReference>
<dbReference type="RefSeq" id="WP_128441482.1">
    <property type="nucleotide sequence ID" value="NZ_SBIP01000001.1"/>
</dbReference>
<protein>
    <submittedName>
        <fullName evidence="6">TetR/AcrR family transcriptional regulator</fullName>
    </submittedName>
</protein>
<evidence type="ECO:0000259" key="5">
    <source>
        <dbReference type="PROSITE" id="PS50977"/>
    </source>
</evidence>
<dbReference type="PROSITE" id="PS50977">
    <property type="entry name" value="HTH_TETR_2"/>
    <property type="match status" value="1"/>
</dbReference>
<dbReference type="GO" id="GO:0000976">
    <property type="term" value="F:transcription cis-regulatory region binding"/>
    <property type="evidence" value="ECO:0007669"/>
    <property type="project" value="TreeGrafter"/>
</dbReference>
<dbReference type="InterPro" id="IPR036271">
    <property type="entry name" value="Tet_transcr_reg_TetR-rel_C_sf"/>
</dbReference>
<evidence type="ECO:0000256" key="2">
    <source>
        <dbReference type="ARBA" id="ARBA00023125"/>
    </source>
</evidence>
<dbReference type="PANTHER" id="PTHR30055:SF146">
    <property type="entry name" value="HTH-TYPE TRANSCRIPTIONAL DUAL REGULATOR CECR"/>
    <property type="match status" value="1"/>
</dbReference>
<keyword evidence="1" id="KW-0805">Transcription regulation</keyword>
<dbReference type="OrthoDB" id="7584337at2"/>
<dbReference type="Pfam" id="PF00440">
    <property type="entry name" value="TetR_N"/>
    <property type="match status" value="1"/>
</dbReference>
<dbReference type="GO" id="GO:0003700">
    <property type="term" value="F:DNA-binding transcription factor activity"/>
    <property type="evidence" value="ECO:0007669"/>
    <property type="project" value="TreeGrafter"/>
</dbReference>
<evidence type="ECO:0000313" key="7">
    <source>
        <dbReference type="Proteomes" id="UP000287687"/>
    </source>
</evidence>
<keyword evidence="2 4" id="KW-0238">DNA-binding</keyword>
<dbReference type="SUPFAM" id="SSF46689">
    <property type="entry name" value="Homeodomain-like"/>
    <property type="match status" value="1"/>
</dbReference>
<feature type="domain" description="HTH tetR-type" evidence="5">
    <location>
        <begin position="4"/>
        <end position="64"/>
    </location>
</feature>